<feature type="domain" description="C2H2-type" evidence="2">
    <location>
        <begin position="113"/>
        <end position="142"/>
    </location>
</feature>
<dbReference type="GO" id="GO:0005634">
    <property type="term" value="C:nucleus"/>
    <property type="evidence" value="ECO:0007669"/>
    <property type="project" value="TreeGrafter"/>
</dbReference>
<dbReference type="PROSITE" id="PS51257">
    <property type="entry name" value="PROKAR_LIPOPROTEIN"/>
    <property type="match status" value="1"/>
</dbReference>
<evidence type="ECO:0000313" key="4">
    <source>
        <dbReference type="Proteomes" id="UP000095300"/>
    </source>
</evidence>
<feature type="domain" description="C2H2-type" evidence="2">
    <location>
        <begin position="270"/>
        <end position="298"/>
    </location>
</feature>
<dbReference type="Pfam" id="PF00096">
    <property type="entry name" value="zf-C2H2"/>
    <property type="match status" value="2"/>
</dbReference>
<protein>
    <recommendedName>
        <fullName evidence="2">C2H2-type domain-containing protein</fullName>
    </recommendedName>
</protein>
<organism evidence="3 4">
    <name type="scientific">Stomoxys calcitrans</name>
    <name type="common">Stable fly</name>
    <name type="synonym">Conops calcitrans</name>
    <dbReference type="NCBI Taxonomy" id="35570"/>
    <lineage>
        <taxon>Eukaryota</taxon>
        <taxon>Metazoa</taxon>
        <taxon>Ecdysozoa</taxon>
        <taxon>Arthropoda</taxon>
        <taxon>Hexapoda</taxon>
        <taxon>Insecta</taxon>
        <taxon>Pterygota</taxon>
        <taxon>Neoptera</taxon>
        <taxon>Endopterygota</taxon>
        <taxon>Diptera</taxon>
        <taxon>Brachycera</taxon>
        <taxon>Muscomorpha</taxon>
        <taxon>Muscoidea</taxon>
        <taxon>Muscidae</taxon>
        <taxon>Stomoxys</taxon>
    </lineage>
</organism>
<dbReference type="AlphaFoldDB" id="A0A1I8Q1Z8"/>
<dbReference type="PROSITE" id="PS00028">
    <property type="entry name" value="ZINC_FINGER_C2H2_1"/>
    <property type="match status" value="7"/>
</dbReference>
<dbReference type="GO" id="GO:0008270">
    <property type="term" value="F:zinc ion binding"/>
    <property type="evidence" value="ECO:0007669"/>
    <property type="project" value="UniProtKB-KW"/>
</dbReference>
<dbReference type="PROSITE" id="PS50157">
    <property type="entry name" value="ZINC_FINGER_C2H2_2"/>
    <property type="match status" value="6"/>
</dbReference>
<reference evidence="3" key="1">
    <citation type="submission" date="2020-05" db="UniProtKB">
        <authorList>
            <consortium name="EnsemblMetazoa"/>
        </authorList>
    </citation>
    <scope>IDENTIFICATION</scope>
    <source>
        <strain evidence="3">USDA</strain>
    </source>
</reference>
<feature type="domain" description="C2H2-type" evidence="2">
    <location>
        <begin position="215"/>
        <end position="242"/>
    </location>
</feature>
<dbReference type="InterPro" id="IPR051061">
    <property type="entry name" value="Zinc_finger_trans_reg"/>
</dbReference>
<feature type="domain" description="C2H2-type" evidence="2">
    <location>
        <begin position="335"/>
        <end position="363"/>
    </location>
</feature>
<keyword evidence="1" id="KW-0479">Metal-binding</keyword>
<dbReference type="Gene3D" id="3.30.160.60">
    <property type="entry name" value="Classic Zinc Finger"/>
    <property type="match status" value="3"/>
</dbReference>
<dbReference type="PANTHER" id="PTHR46179:SF26">
    <property type="entry name" value="ZINC FINGER PROTEIN 423 HOMOLOG"/>
    <property type="match status" value="1"/>
</dbReference>
<dbReference type="EnsemblMetazoa" id="SCAU013116-RB">
    <property type="protein sequence ID" value="SCAU013116-PB"/>
    <property type="gene ID" value="SCAU013116"/>
</dbReference>
<dbReference type="GO" id="GO:0003712">
    <property type="term" value="F:transcription coregulator activity"/>
    <property type="evidence" value="ECO:0007669"/>
    <property type="project" value="TreeGrafter"/>
</dbReference>
<dbReference type="GO" id="GO:0006357">
    <property type="term" value="P:regulation of transcription by RNA polymerase II"/>
    <property type="evidence" value="ECO:0007669"/>
    <property type="project" value="TreeGrafter"/>
</dbReference>
<keyword evidence="4" id="KW-1185">Reference proteome</keyword>
<dbReference type="PANTHER" id="PTHR46179">
    <property type="entry name" value="ZINC FINGER PROTEIN"/>
    <property type="match status" value="1"/>
</dbReference>
<accession>A0A1I8Q1Z8</accession>
<dbReference type="SUPFAM" id="SSF57667">
    <property type="entry name" value="beta-beta-alpha zinc fingers"/>
    <property type="match status" value="3"/>
</dbReference>
<keyword evidence="1" id="KW-0863">Zinc-finger</keyword>
<feature type="domain" description="C2H2-type" evidence="2">
    <location>
        <begin position="155"/>
        <end position="184"/>
    </location>
</feature>
<gene>
    <name evidence="3" type="primary">106086298</name>
</gene>
<dbReference type="InterPro" id="IPR036236">
    <property type="entry name" value="Znf_C2H2_sf"/>
</dbReference>
<dbReference type="SMART" id="SM00355">
    <property type="entry name" value="ZnF_C2H2"/>
    <property type="match status" value="10"/>
</dbReference>
<dbReference type="STRING" id="35570.A0A1I8Q1Z8"/>
<sequence length="450" mass="52826">MNNKRRKTDVLMIPCSWTGCELQFTNDWELNGHIEAHLETLKPHSNGNYNCVWGACSFSTRCITEIQRHIYYHGYYNGLLVHGKNELETNPSIPRCNAVPRECDKIPDLHSDFRCEWVDCNRTFISIVEFQDHIVQHASFEYEIQKSPDDERPKIQCNWNFCKKQMDNKYRLIEHIRTHSNKKQVACYHCGELFRTKTTLFDHLRRQPENNTQKYQCAQCSKYFATEKLLRSHMIKHVNCYKCSMCDMTCSSASALATHIRYRHLKDKPFKCVECEYRCVRESDLNQHVQLVHSQEVHRCEESGCNYAVKTFQALRKSGILQHFLEVHRNTTFIYLCHCCEKPFKSGKSLSVHLIKKHDFQLPSGHRRFTYRIDENGFYRLETTRIESLEVTEQILTPTTFEITEITEDSNSYEIVSLTNKQDAERIIVSNDRGEARPAGEVIISLPSLD</sequence>
<dbReference type="OrthoDB" id="10260596at2759"/>
<evidence type="ECO:0000313" key="3">
    <source>
        <dbReference type="EnsemblMetazoa" id="SCAU013116-PB"/>
    </source>
</evidence>
<proteinExistence type="predicted"/>
<dbReference type="Proteomes" id="UP000095300">
    <property type="component" value="Unassembled WGS sequence"/>
</dbReference>
<keyword evidence="1" id="KW-0862">Zinc</keyword>
<evidence type="ECO:0000259" key="2">
    <source>
        <dbReference type="PROSITE" id="PS50157"/>
    </source>
</evidence>
<dbReference type="VEuPathDB" id="VectorBase:SCAU013116"/>
<feature type="domain" description="C2H2-type" evidence="2">
    <location>
        <begin position="241"/>
        <end position="269"/>
    </location>
</feature>
<dbReference type="InterPro" id="IPR013087">
    <property type="entry name" value="Znf_C2H2_type"/>
</dbReference>
<name>A0A1I8Q1Z8_STOCA</name>
<evidence type="ECO:0000256" key="1">
    <source>
        <dbReference type="PROSITE-ProRule" id="PRU00042"/>
    </source>
</evidence>